<evidence type="ECO:0000256" key="8">
    <source>
        <dbReference type="ARBA" id="ARBA00046332"/>
    </source>
</evidence>
<keyword evidence="6" id="KW-0411">Iron-sulfur</keyword>
<protein>
    <recommendedName>
        <fullName evidence="7">Bacterioferritin-associated ferredoxin</fullName>
    </recommendedName>
</protein>
<dbReference type="InterPro" id="IPR041854">
    <property type="entry name" value="BFD-like_2Fe2S-bd_dom_sf"/>
</dbReference>
<evidence type="ECO:0000256" key="7">
    <source>
        <dbReference type="ARBA" id="ARBA00039386"/>
    </source>
</evidence>
<accession>A0A2G8T6D8</accession>
<gene>
    <name evidence="11" type="ORF">CR103_00275</name>
</gene>
<keyword evidence="2" id="KW-0001">2Fe-2S</keyword>
<dbReference type="Gene3D" id="1.10.10.1100">
    <property type="entry name" value="BFD-like [2Fe-2S]-binding domain"/>
    <property type="match status" value="1"/>
</dbReference>
<keyword evidence="12" id="KW-1185">Reference proteome</keyword>
<dbReference type="PANTHER" id="PTHR37424">
    <property type="entry name" value="BACTERIOFERRITIN-ASSOCIATED FERREDOXIN"/>
    <property type="match status" value="1"/>
</dbReference>
<dbReference type="PANTHER" id="PTHR37424:SF1">
    <property type="entry name" value="BACTERIOFERRITIN-ASSOCIATED FERREDOXIN"/>
    <property type="match status" value="1"/>
</dbReference>
<evidence type="ECO:0000256" key="9">
    <source>
        <dbReference type="SAM" id="MobiDB-lite"/>
    </source>
</evidence>
<organism evidence="11 12">
    <name type="scientific">Massilia psychrophila</name>
    <dbReference type="NCBI Taxonomy" id="1603353"/>
    <lineage>
        <taxon>Bacteria</taxon>
        <taxon>Pseudomonadati</taxon>
        <taxon>Pseudomonadota</taxon>
        <taxon>Betaproteobacteria</taxon>
        <taxon>Burkholderiales</taxon>
        <taxon>Oxalobacteraceae</taxon>
        <taxon>Telluria group</taxon>
        <taxon>Massilia</taxon>
    </lineage>
</organism>
<dbReference type="RefSeq" id="WP_099914019.1">
    <property type="nucleotide sequence ID" value="NZ_BMHS01000001.1"/>
</dbReference>
<dbReference type="OrthoDB" id="9815350at2"/>
<dbReference type="GO" id="GO:0046872">
    <property type="term" value="F:metal ion binding"/>
    <property type="evidence" value="ECO:0007669"/>
    <property type="project" value="UniProtKB-KW"/>
</dbReference>
<feature type="domain" description="BFD-like [2Fe-2S]-binding" evidence="10">
    <location>
        <begin position="2"/>
        <end position="50"/>
    </location>
</feature>
<evidence type="ECO:0000256" key="4">
    <source>
        <dbReference type="ARBA" id="ARBA00022982"/>
    </source>
</evidence>
<keyword evidence="5" id="KW-0408">Iron</keyword>
<dbReference type="InterPro" id="IPR052371">
    <property type="entry name" value="BFD-associated_ferredoxin"/>
</dbReference>
<keyword evidence="4" id="KW-0249">Electron transport</keyword>
<evidence type="ECO:0000256" key="1">
    <source>
        <dbReference type="ARBA" id="ARBA00022448"/>
    </source>
</evidence>
<evidence type="ECO:0000256" key="2">
    <source>
        <dbReference type="ARBA" id="ARBA00022714"/>
    </source>
</evidence>
<name>A0A2G8T6D8_9BURK</name>
<evidence type="ECO:0000313" key="12">
    <source>
        <dbReference type="Proteomes" id="UP000228593"/>
    </source>
</evidence>
<evidence type="ECO:0000256" key="6">
    <source>
        <dbReference type="ARBA" id="ARBA00023014"/>
    </source>
</evidence>
<comment type="similarity">
    <text evidence="8">Belongs to the Bfd family.</text>
</comment>
<reference evidence="11 12" key="1">
    <citation type="submission" date="2017-10" db="EMBL/GenBank/DDBJ databases">
        <title>Massilia psychrophilum sp. nov., a novel purple-pigmented bacterium isolated from Tianshan glacier, Xinjiang Municipality, China.</title>
        <authorList>
            <person name="Wang H."/>
        </authorList>
    </citation>
    <scope>NUCLEOTIDE SEQUENCE [LARGE SCALE GENOMIC DNA]</scope>
    <source>
        <strain evidence="11 12">JCM 30813</strain>
    </source>
</reference>
<comment type="caution">
    <text evidence="11">The sequence shown here is derived from an EMBL/GenBank/DDBJ whole genome shotgun (WGS) entry which is preliminary data.</text>
</comment>
<dbReference type="InterPro" id="IPR007419">
    <property type="entry name" value="BFD-like_2Fe2S-bd_dom"/>
</dbReference>
<dbReference type="EMBL" id="PDOB01000001">
    <property type="protein sequence ID" value="PIL41533.1"/>
    <property type="molecule type" value="Genomic_DNA"/>
</dbReference>
<keyword evidence="1" id="KW-0813">Transport</keyword>
<dbReference type="Pfam" id="PF04324">
    <property type="entry name" value="Fer2_BFD"/>
    <property type="match status" value="1"/>
</dbReference>
<evidence type="ECO:0000256" key="5">
    <source>
        <dbReference type="ARBA" id="ARBA00023004"/>
    </source>
</evidence>
<dbReference type="AlphaFoldDB" id="A0A2G8T6D8"/>
<dbReference type="GO" id="GO:0051537">
    <property type="term" value="F:2 iron, 2 sulfur cluster binding"/>
    <property type="evidence" value="ECO:0007669"/>
    <property type="project" value="UniProtKB-KW"/>
</dbReference>
<dbReference type="Proteomes" id="UP000228593">
    <property type="component" value="Unassembled WGS sequence"/>
</dbReference>
<sequence>MIVCVCNNISDREIRQAVDLGLVSMDELRRDLGVATCCGNCASYAADVLATHLHGIGASAHANTNSNTSVTELSFRSRQAA</sequence>
<evidence type="ECO:0000259" key="10">
    <source>
        <dbReference type="Pfam" id="PF04324"/>
    </source>
</evidence>
<keyword evidence="3" id="KW-0479">Metal-binding</keyword>
<proteinExistence type="inferred from homology"/>
<evidence type="ECO:0000256" key="3">
    <source>
        <dbReference type="ARBA" id="ARBA00022723"/>
    </source>
</evidence>
<feature type="region of interest" description="Disordered" evidence="9">
    <location>
        <begin position="61"/>
        <end position="81"/>
    </location>
</feature>
<evidence type="ECO:0000313" key="11">
    <source>
        <dbReference type="EMBL" id="PIL41533.1"/>
    </source>
</evidence>